<evidence type="ECO:0000256" key="6">
    <source>
        <dbReference type="SAM" id="Phobius"/>
    </source>
</evidence>
<comment type="subcellular location">
    <subcellularLocation>
        <location evidence="1">Cell membrane</location>
        <topology evidence="1">Multi-pass membrane protein</topology>
    </subcellularLocation>
</comment>
<evidence type="ECO:0000256" key="2">
    <source>
        <dbReference type="ARBA" id="ARBA00022475"/>
    </source>
</evidence>
<feature type="transmembrane region" description="Helical" evidence="6">
    <location>
        <begin position="162"/>
        <end position="184"/>
    </location>
</feature>
<dbReference type="AlphaFoldDB" id="A0A498CRV2"/>
<reference evidence="7 8" key="1">
    <citation type="submission" date="2018-10" db="EMBL/GenBank/DDBJ databases">
        <title>Anaerotruncus faecis sp. nov., isolated from human feces.</title>
        <authorList>
            <person name="Wang Y.-J."/>
        </authorList>
    </citation>
    <scope>NUCLEOTIDE SEQUENCE [LARGE SCALE GENOMIC DNA]</scope>
    <source>
        <strain evidence="7 8">22A2-44</strain>
    </source>
</reference>
<organism evidence="7 8">
    <name type="scientific">Anaerotruncus massiliensis</name>
    <name type="common">ex Liu et al. 2021</name>
    <dbReference type="NCBI Taxonomy" id="2321404"/>
    <lineage>
        <taxon>Bacteria</taxon>
        <taxon>Bacillati</taxon>
        <taxon>Bacillota</taxon>
        <taxon>Clostridia</taxon>
        <taxon>Eubacteriales</taxon>
        <taxon>Oscillospiraceae</taxon>
        <taxon>Anaerotruncus</taxon>
    </lineage>
</organism>
<keyword evidence="3 6" id="KW-0812">Transmembrane</keyword>
<name>A0A498CRV2_9FIRM</name>
<dbReference type="Proteomes" id="UP000276301">
    <property type="component" value="Unassembled WGS sequence"/>
</dbReference>
<evidence type="ECO:0000313" key="7">
    <source>
        <dbReference type="EMBL" id="RLL13829.1"/>
    </source>
</evidence>
<gene>
    <name evidence="7" type="ORF">D4A47_02770</name>
</gene>
<feature type="transmembrane region" description="Helical" evidence="6">
    <location>
        <begin position="12"/>
        <end position="34"/>
    </location>
</feature>
<feature type="transmembrane region" description="Helical" evidence="6">
    <location>
        <begin position="293"/>
        <end position="313"/>
    </location>
</feature>
<feature type="transmembrane region" description="Helical" evidence="6">
    <location>
        <begin position="46"/>
        <end position="69"/>
    </location>
</feature>
<feature type="transmembrane region" description="Helical" evidence="6">
    <location>
        <begin position="213"/>
        <end position="234"/>
    </location>
</feature>
<dbReference type="CDD" id="cd06579">
    <property type="entry name" value="TM_PBP1_transp_AraH_like"/>
    <property type="match status" value="1"/>
</dbReference>
<sequence length="335" mass="35372">MDKRKSFLKNSGFVEKIGLMVALFVIVVVFTVINKNYFSTQNLLNILTSASLTGLVAIGETYLIIAGLIDLSPGSIAAFSSVVAGLLLTMGVPSMLILPLVVLIGLLIGFLNGMGVNKLKLEPFIVTLSAMSIFRGLGYILCGGKPVFISDKSFTDIGSRQVLGIFNLPVLVLILAFLVSAIVLSKTFFGRSVYVLGGNKYAARLAGLNPEKISTILFMISAGLSALGGGLLAARMQSSQPSSCSGLEFDAITASVLGGVAMSGGVGSVGGMILGVLILQCFNTGLIMAQVQVYWQTVARGLLLLIALAFDFYRRNKHQKKMLMQSIEAGRSGAN</sequence>
<comment type="caution">
    <text evidence="7">The sequence shown here is derived from an EMBL/GenBank/DDBJ whole genome shotgun (WGS) entry which is preliminary data.</text>
</comment>
<feature type="transmembrane region" description="Helical" evidence="6">
    <location>
        <begin position="255"/>
        <end position="278"/>
    </location>
</feature>
<dbReference type="InterPro" id="IPR001851">
    <property type="entry name" value="ABC_transp_permease"/>
</dbReference>
<proteinExistence type="predicted"/>
<dbReference type="GO" id="GO:0022857">
    <property type="term" value="F:transmembrane transporter activity"/>
    <property type="evidence" value="ECO:0007669"/>
    <property type="project" value="InterPro"/>
</dbReference>
<dbReference type="GO" id="GO:0005886">
    <property type="term" value="C:plasma membrane"/>
    <property type="evidence" value="ECO:0007669"/>
    <property type="project" value="UniProtKB-SubCell"/>
</dbReference>
<accession>A0A498CRV2</accession>
<dbReference type="Pfam" id="PF02653">
    <property type="entry name" value="BPD_transp_2"/>
    <property type="match status" value="1"/>
</dbReference>
<feature type="transmembrane region" description="Helical" evidence="6">
    <location>
        <begin position="81"/>
        <end position="111"/>
    </location>
</feature>
<evidence type="ECO:0000256" key="5">
    <source>
        <dbReference type="ARBA" id="ARBA00023136"/>
    </source>
</evidence>
<dbReference type="EMBL" id="RCHT01000002">
    <property type="protein sequence ID" value="RLL13829.1"/>
    <property type="molecule type" value="Genomic_DNA"/>
</dbReference>
<evidence type="ECO:0000256" key="1">
    <source>
        <dbReference type="ARBA" id="ARBA00004651"/>
    </source>
</evidence>
<evidence type="ECO:0000313" key="8">
    <source>
        <dbReference type="Proteomes" id="UP000276301"/>
    </source>
</evidence>
<keyword evidence="8" id="KW-1185">Reference proteome</keyword>
<feature type="transmembrane region" description="Helical" evidence="6">
    <location>
        <begin position="123"/>
        <end position="142"/>
    </location>
</feature>
<evidence type="ECO:0000256" key="3">
    <source>
        <dbReference type="ARBA" id="ARBA00022692"/>
    </source>
</evidence>
<keyword evidence="5 6" id="KW-0472">Membrane</keyword>
<keyword evidence="2" id="KW-1003">Cell membrane</keyword>
<dbReference type="RefSeq" id="WP_121586051.1">
    <property type="nucleotide sequence ID" value="NZ_DBFSDP010000024.1"/>
</dbReference>
<keyword evidence="4 6" id="KW-1133">Transmembrane helix</keyword>
<dbReference type="PANTHER" id="PTHR32196">
    <property type="entry name" value="ABC TRANSPORTER PERMEASE PROTEIN YPHD-RELATED-RELATED"/>
    <property type="match status" value="1"/>
</dbReference>
<evidence type="ECO:0000256" key="4">
    <source>
        <dbReference type="ARBA" id="ARBA00022989"/>
    </source>
</evidence>
<protein>
    <submittedName>
        <fullName evidence="7">ABC transporter permease</fullName>
    </submittedName>
</protein>